<dbReference type="InParanoid" id="A0A3Q7H7W7"/>
<reference evidence="1" key="2">
    <citation type="submission" date="2019-01" db="UniProtKB">
        <authorList>
            <consortium name="EnsemblPlants"/>
        </authorList>
    </citation>
    <scope>IDENTIFICATION</scope>
    <source>
        <strain evidence="1">cv. Heinz 1706</strain>
    </source>
</reference>
<reference evidence="1" key="1">
    <citation type="journal article" date="2012" name="Nature">
        <title>The tomato genome sequence provides insights into fleshy fruit evolution.</title>
        <authorList>
            <consortium name="Tomato Genome Consortium"/>
        </authorList>
    </citation>
    <scope>NUCLEOTIDE SEQUENCE [LARGE SCALE GENOMIC DNA]</scope>
    <source>
        <strain evidence="1">cv. Heinz 1706</strain>
    </source>
</reference>
<dbReference type="Gramene" id="Solyc07g032470.1.1">
    <property type="protein sequence ID" value="Solyc07g032470.1.1.1"/>
    <property type="gene ID" value="Solyc07g032470.1"/>
</dbReference>
<dbReference type="PaxDb" id="4081-Solyc07g032470.1.1"/>
<protein>
    <submittedName>
        <fullName evidence="1">Uncharacterized protein</fullName>
    </submittedName>
</protein>
<dbReference type="AlphaFoldDB" id="A0A3Q7H7W7"/>
<dbReference type="EnsemblPlants" id="Solyc07g032470.1.1">
    <property type="protein sequence ID" value="Solyc07g032470.1.1.1"/>
    <property type="gene ID" value="Solyc07g032470.1"/>
</dbReference>
<keyword evidence="2" id="KW-1185">Reference proteome</keyword>
<evidence type="ECO:0000313" key="1">
    <source>
        <dbReference type="EnsemblPlants" id="Solyc07g032470.1.1.1"/>
    </source>
</evidence>
<accession>A0A3Q7H7W7</accession>
<evidence type="ECO:0000313" key="2">
    <source>
        <dbReference type="Proteomes" id="UP000004994"/>
    </source>
</evidence>
<sequence length="74" mass="8518">MRALVVQQRSFITERVASRDSKQLRRPLNQTTQKCVSNDTLSSNVSLRRKSCSFVLVQPKVKARCIQGQLRRSK</sequence>
<proteinExistence type="predicted"/>
<dbReference type="Proteomes" id="UP000004994">
    <property type="component" value="Chromosome 7"/>
</dbReference>
<organism evidence="1">
    <name type="scientific">Solanum lycopersicum</name>
    <name type="common">Tomato</name>
    <name type="synonym">Lycopersicon esculentum</name>
    <dbReference type="NCBI Taxonomy" id="4081"/>
    <lineage>
        <taxon>Eukaryota</taxon>
        <taxon>Viridiplantae</taxon>
        <taxon>Streptophyta</taxon>
        <taxon>Embryophyta</taxon>
        <taxon>Tracheophyta</taxon>
        <taxon>Spermatophyta</taxon>
        <taxon>Magnoliopsida</taxon>
        <taxon>eudicotyledons</taxon>
        <taxon>Gunneridae</taxon>
        <taxon>Pentapetalae</taxon>
        <taxon>asterids</taxon>
        <taxon>lamiids</taxon>
        <taxon>Solanales</taxon>
        <taxon>Solanaceae</taxon>
        <taxon>Solanoideae</taxon>
        <taxon>Solaneae</taxon>
        <taxon>Solanum</taxon>
        <taxon>Solanum subgen. Lycopersicon</taxon>
    </lineage>
</organism>
<name>A0A3Q7H7W7_SOLLC</name>